<evidence type="ECO:0000256" key="1">
    <source>
        <dbReference type="SAM" id="Phobius"/>
    </source>
</evidence>
<dbReference type="AlphaFoldDB" id="A0A3D0WA78"/>
<keyword evidence="1" id="KW-0472">Membrane</keyword>
<sequence length="109" mass="11128">MLRVFLSVVGGLLAAFAIVFLSDALFHAVVPSSSTVPDDPNDRVAMGAYVAAQPVGVLIGLVLGWAIAALVGVAIAARVGARGAWPGWIVGALFMAATCFNFVAVPHPL</sequence>
<keyword evidence="1" id="KW-0812">Transmembrane</keyword>
<reference evidence="2 3" key="1">
    <citation type="journal article" date="2018" name="Nat. Biotechnol.">
        <title>A standardized bacterial taxonomy based on genome phylogeny substantially revises the tree of life.</title>
        <authorList>
            <person name="Parks D.H."/>
            <person name="Chuvochina M."/>
            <person name="Waite D.W."/>
            <person name="Rinke C."/>
            <person name="Skarshewski A."/>
            <person name="Chaumeil P.A."/>
            <person name="Hugenholtz P."/>
        </authorList>
    </citation>
    <scope>NUCLEOTIDE SEQUENCE [LARGE SCALE GENOMIC DNA]</scope>
    <source>
        <strain evidence="2">UBA9015</strain>
    </source>
</reference>
<accession>A0A3D0WA78</accession>
<name>A0A3D0WA78_9SPHN</name>
<gene>
    <name evidence="2" type="ORF">DEP91_05760</name>
</gene>
<evidence type="ECO:0000313" key="2">
    <source>
        <dbReference type="EMBL" id="HCB75667.1"/>
    </source>
</evidence>
<organism evidence="2 3">
    <name type="scientific">Sphingomonas bacterium</name>
    <dbReference type="NCBI Taxonomy" id="1895847"/>
    <lineage>
        <taxon>Bacteria</taxon>
        <taxon>Pseudomonadati</taxon>
        <taxon>Pseudomonadota</taxon>
        <taxon>Alphaproteobacteria</taxon>
        <taxon>Sphingomonadales</taxon>
        <taxon>Sphingomonadaceae</taxon>
        <taxon>Sphingomonas</taxon>
    </lineage>
</organism>
<feature type="transmembrane region" description="Helical" evidence="1">
    <location>
        <begin position="52"/>
        <end position="77"/>
    </location>
</feature>
<protein>
    <submittedName>
        <fullName evidence="2">Uncharacterized protein</fullName>
    </submittedName>
</protein>
<comment type="caution">
    <text evidence="2">The sequence shown here is derived from an EMBL/GenBank/DDBJ whole genome shotgun (WGS) entry which is preliminary data.</text>
</comment>
<dbReference type="Proteomes" id="UP000262699">
    <property type="component" value="Unassembled WGS sequence"/>
</dbReference>
<dbReference type="EMBL" id="DOYJ01000163">
    <property type="protein sequence ID" value="HCB75667.1"/>
    <property type="molecule type" value="Genomic_DNA"/>
</dbReference>
<evidence type="ECO:0000313" key="3">
    <source>
        <dbReference type="Proteomes" id="UP000262699"/>
    </source>
</evidence>
<feature type="transmembrane region" description="Helical" evidence="1">
    <location>
        <begin position="84"/>
        <end position="104"/>
    </location>
</feature>
<keyword evidence="1" id="KW-1133">Transmembrane helix</keyword>
<proteinExistence type="predicted"/>